<dbReference type="AlphaFoldDB" id="T0QGH2"/>
<sequence>MKSTLRNMEAIGPAQPTLKKTKVPLLQAISAPAPPPTPSPAKAPRTGFALVARPGQDGATLILLSTGQRDSVRKNVSNAVRNSAIGDANAPHVFMSFTDHPAPAQVGPAIAKAIEAATATLTAQANERAKVQYVQELCTLDSAYVVAVDEGRDTLALFEAVIKPRRRVAPAHIVADDKSKLFTCVPTDQWAIDILLNVVMAAAKALQPKPAPATPKRAQPALKTSVTLKKPKMATSERNVPEVIKATEHQLYDD</sequence>
<organism evidence="2 3">
    <name type="scientific">Saprolegnia diclina (strain VS20)</name>
    <dbReference type="NCBI Taxonomy" id="1156394"/>
    <lineage>
        <taxon>Eukaryota</taxon>
        <taxon>Sar</taxon>
        <taxon>Stramenopiles</taxon>
        <taxon>Oomycota</taxon>
        <taxon>Saprolegniomycetes</taxon>
        <taxon>Saprolegniales</taxon>
        <taxon>Saprolegniaceae</taxon>
        <taxon>Saprolegnia</taxon>
    </lineage>
</organism>
<keyword evidence="3" id="KW-1185">Reference proteome</keyword>
<dbReference type="InParanoid" id="T0QGH2"/>
<dbReference type="VEuPathDB" id="FungiDB:SDRG_08522"/>
<dbReference type="EMBL" id="JH767157">
    <property type="protein sequence ID" value="EQC33841.1"/>
    <property type="molecule type" value="Genomic_DNA"/>
</dbReference>
<dbReference type="Proteomes" id="UP000030762">
    <property type="component" value="Unassembled WGS sequence"/>
</dbReference>
<reference evidence="2 3" key="1">
    <citation type="submission" date="2012-04" db="EMBL/GenBank/DDBJ databases">
        <title>The Genome Sequence of Saprolegnia declina VS20.</title>
        <authorList>
            <consortium name="The Broad Institute Genome Sequencing Platform"/>
            <person name="Russ C."/>
            <person name="Nusbaum C."/>
            <person name="Tyler B."/>
            <person name="van West P."/>
            <person name="Dieguez-Uribeondo J."/>
            <person name="de Bruijn I."/>
            <person name="Tripathy S."/>
            <person name="Jiang R."/>
            <person name="Young S.K."/>
            <person name="Zeng Q."/>
            <person name="Gargeya S."/>
            <person name="Fitzgerald M."/>
            <person name="Haas B."/>
            <person name="Abouelleil A."/>
            <person name="Alvarado L."/>
            <person name="Arachchi H.M."/>
            <person name="Berlin A."/>
            <person name="Chapman S.B."/>
            <person name="Goldberg J."/>
            <person name="Griggs A."/>
            <person name="Gujja S."/>
            <person name="Hansen M."/>
            <person name="Howarth C."/>
            <person name="Imamovic A."/>
            <person name="Larimer J."/>
            <person name="McCowen C."/>
            <person name="Montmayeur A."/>
            <person name="Murphy C."/>
            <person name="Neiman D."/>
            <person name="Pearson M."/>
            <person name="Priest M."/>
            <person name="Roberts A."/>
            <person name="Saif S."/>
            <person name="Shea T."/>
            <person name="Sisk P."/>
            <person name="Sykes S."/>
            <person name="Wortman J."/>
            <person name="Nusbaum C."/>
            <person name="Birren B."/>
        </authorList>
    </citation>
    <scope>NUCLEOTIDE SEQUENCE [LARGE SCALE GENOMIC DNA]</scope>
    <source>
        <strain evidence="2 3">VS20</strain>
    </source>
</reference>
<name>T0QGH2_SAPDV</name>
<gene>
    <name evidence="2" type="ORF">SDRG_08522</name>
</gene>
<dbReference type="GeneID" id="19949249"/>
<proteinExistence type="predicted"/>
<dbReference type="RefSeq" id="XP_008612636.1">
    <property type="nucleotide sequence ID" value="XM_008614414.1"/>
</dbReference>
<evidence type="ECO:0000256" key="1">
    <source>
        <dbReference type="SAM" id="MobiDB-lite"/>
    </source>
</evidence>
<feature type="region of interest" description="Disordered" evidence="1">
    <location>
        <begin position="207"/>
        <end position="240"/>
    </location>
</feature>
<accession>T0QGH2</accession>
<protein>
    <submittedName>
        <fullName evidence="2">Uncharacterized protein</fullName>
    </submittedName>
</protein>
<evidence type="ECO:0000313" key="3">
    <source>
        <dbReference type="Proteomes" id="UP000030762"/>
    </source>
</evidence>
<evidence type="ECO:0000313" key="2">
    <source>
        <dbReference type="EMBL" id="EQC33841.1"/>
    </source>
</evidence>